<protein>
    <submittedName>
        <fullName evidence="1">Uncharacterized protein</fullName>
    </submittedName>
</protein>
<name>A0A5J9SID7_9POAL</name>
<proteinExistence type="predicted"/>
<gene>
    <name evidence="1" type="ORF">EJB05_55722</name>
</gene>
<keyword evidence="2" id="KW-1185">Reference proteome</keyword>
<evidence type="ECO:0000313" key="2">
    <source>
        <dbReference type="Proteomes" id="UP000324897"/>
    </source>
</evidence>
<comment type="caution">
    <text evidence="1">The sequence shown here is derived from an EMBL/GenBank/DDBJ whole genome shotgun (WGS) entry which is preliminary data.</text>
</comment>
<dbReference type="Proteomes" id="UP000324897">
    <property type="component" value="Unassembled WGS sequence"/>
</dbReference>
<accession>A0A5J9SID7</accession>
<dbReference type="Gramene" id="TVT98909">
    <property type="protein sequence ID" value="TVT98909"/>
    <property type="gene ID" value="EJB05_55722"/>
</dbReference>
<reference evidence="1 2" key="1">
    <citation type="journal article" date="2019" name="Sci. Rep.">
        <title>A high-quality genome of Eragrostis curvula grass provides insights into Poaceae evolution and supports new strategies to enhance forage quality.</title>
        <authorList>
            <person name="Carballo J."/>
            <person name="Santos B.A.C.M."/>
            <person name="Zappacosta D."/>
            <person name="Garbus I."/>
            <person name="Selva J.P."/>
            <person name="Gallo C.A."/>
            <person name="Diaz A."/>
            <person name="Albertini E."/>
            <person name="Caccamo M."/>
            <person name="Echenique V."/>
        </authorList>
    </citation>
    <scope>NUCLEOTIDE SEQUENCE [LARGE SCALE GENOMIC DNA]</scope>
    <source>
        <strain evidence="2">cv. Victoria</strain>
        <tissue evidence="1">Leaf</tissue>
    </source>
</reference>
<feature type="non-terminal residue" evidence="1">
    <location>
        <position position="1"/>
    </location>
</feature>
<organism evidence="1 2">
    <name type="scientific">Eragrostis curvula</name>
    <name type="common">weeping love grass</name>
    <dbReference type="NCBI Taxonomy" id="38414"/>
    <lineage>
        <taxon>Eukaryota</taxon>
        <taxon>Viridiplantae</taxon>
        <taxon>Streptophyta</taxon>
        <taxon>Embryophyta</taxon>
        <taxon>Tracheophyta</taxon>
        <taxon>Spermatophyta</taxon>
        <taxon>Magnoliopsida</taxon>
        <taxon>Liliopsida</taxon>
        <taxon>Poales</taxon>
        <taxon>Poaceae</taxon>
        <taxon>PACMAD clade</taxon>
        <taxon>Chloridoideae</taxon>
        <taxon>Eragrostideae</taxon>
        <taxon>Eragrostidinae</taxon>
        <taxon>Eragrostis</taxon>
    </lineage>
</organism>
<dbReference type="EMBL" id="RWGY01000786">
    <property type="protein sequence ID" value="TVT98909.1"/>
    <property type="molecule type" value="Genomic_DNA"/>
</dbReference>
<dbReference type="AlphaFoldDB" id="A0A5J9SID7"/>
<evidence type="ECO:0000313" key="1">
    <source>
        <dbReference type="EMBL" id="TVT98909.1"/>
    </source>
</evidence>
<sequence length="123" mass="13559">MELPTPFARLTLLRAPSPVRQTRGSLTEFEVKATELSPRPSSNPSSTVTSAWISRPPGFLSFDGARILASISSLLELSSDAIRLCSHVIFRVLDIRLVFAYLGLRVLWSVSKFLDILEGEGRA</sequence>